<protein>
    <submittedName>
        <fullName evidence="2">Ankyrin</fullName>
    </submittedName>
</protein>
<dbReference type="EMBL" id="JAQQWL010000004">
    <property type="protein sequence ID" value="KAK8076104.1"/>
    <property type="molecule type" value="Genomic_DNA"/>
</dbReference>
<gene>
    <name evidence="2" type="ORF">PG994_003376</name>
</gene>
<dbReference type="Gene3D" id="1.25.40.20">
    <property type="entry name" value="Ankyrin repeat-containing domain"/>
    <property type="match status" value="1"/>
</dbReference>
<sequence length="445" mass="49297">MASPWQNLFVPIFTPFEYDNRTYKPNEILACKLEVPLWREHCAQTLLQAGYRPNTAAGLTAVAAGSIGLTNKLIDLGANVNGARAQHGGRTALEGASEHGRLDTVALLLEKAIASLLETQGKWTGDNERNLAAFVEAEDAAVDRDHREDWEPHPGCHGECCSDCRSVDENMDEPQCWDTGSEETGSEVSEEDLGLGEVTHGLMDKEKESRPCNGDPATDTSEQAARHNTEDPTEGVFVEDLSTTDQIPDWSDWVEIQWEPHSESDRIHLDDMSKGKAEFTQQIWQELRRITRLSKKHAANIAIVAAIIGALQDHFEAVRAAVLVVRALVAPRGDKLGAQSVQYALQHVQSRVGVRHPQVEQHRVRGLQELRLDARRVGEAAAYHARLHLLHQILRDDVHLPRVFRAPPSGPPMSCAAGSRCRCRACRRSLAPRCWGLDRSALSPM</sequence>
<reference evidence="2 3" key="1">
    <citation type="submission" date="2023-01" db="EMBL/GenBank/DDBJ databases">
        <title>Analysis of 21 Apiospora genomes using comparative genomics revels a genus with tremendous synthesis potential of carbohydrate active enzymes and secondary metabolites.</title>
        <authorList>
            <person name="Sorensen T."/>
        </authorList>
    </citation>
    <scope>NUCLEOTIDE SEQUENCE [LARGE SCALE GENOMIC DNA]</scope>
    <source>
        <strain evidence="2 3">CBS 135458</strain>
    </source>
</reference>
<proteinExistence type="predicted"/>
<dbReference type="GeneID" id="92087848"/>
<keyword evidence="3" id="KW-1185">Reference proteome</keyword>
<evidence type="ECO:0000256" key="1">
    <source>
        <dbReference type="SAM" id="MobiDB-lite"/>
    </source>
</evidence>
<feature type="region of interest" description="Disordered" evidence="1">
    <location>
        <begin position="202"/>
        <end position="237"/>
    </location>
</feature>
<evidence type="ECO:0000313" key="3">
    <source>
        <dbReference type="Proteomes" id="UP001480595"/>
    </source>
</evidence>
<name>A0ABR1VY05_9PEZI</name>
<dbReference type="InterPro" id="IPR036770">
    <property type="entry name" value="Ankyrin_rpt-contain_sf"/>
</dbReference>
<dbReference type="RefSeq" id="XP_066719063.1">
    <property type="nucleotide sequence ID" value="XM_066854785.1"/>
</dbReference>
<evidence type="ECO:0000313" key="2">
    <source>
        <dbReference type="EMBL" id="KAK8076104.1"/>
    </source>
</evidence>
<comment type="caution">
    <text evidence="2">The sequence shown here is derived from an EMBL/GenBank/DDBJ whole genome shotgun (WGS) entry which is preliminary data.</text>
</comment>
<accession>A0ABR1VY05</accession>
<organism evidence="2 3">
    <name type="scientific">Apiospora phragmitis</name>
    <dbReference type="NCBI Taxonomy" id="2905665"/>
    <lineage>
        <taxon>Eukaryota</taxon>
        <taxon>Fungi</taxon>
        <taxon>Dikarya</taxon>
        <taxon>Ascomycota</taxon>
        <taxon>Pezizomycotina</taxon>
        <taxon>Sordariomycetes</taxon>
        <taxon>Xylariomycetidae</taxon>
        <taxon>Amphisphaeriales</taxon>
        <taxon>Apiosporaceae</taxon>
        <taxon>Apiospora</taxon>
    </lineage>
</organism>
<dbReference type="Proteomes" id="UP001480595">
    <property type="component" value="Unassembled WGS sequence"/>
</dbReference>
<dbReference type="SUPFAM" id="SSF48403">
    <property type="entry name" value="Ankyrin repeat"/>
    <property type="match status" value="1"/>
</dbReference>